<dbReference type="InterPro" id="IPR046338">
    <property type="entry name" value="GAIN_dom_sf"/>
</dbReference>
<dbReference type="Pfam" id="PF13927">
    <property type="entry name" value="Ig_3"/>
    <property type="match status" value="1"/>
</dbReference>
<feature type="domain" description="G-protein coupled receptors family 2 profile 1" evidence="5">
    <location>
        <begin position="225"/>
        <end position="309"/>
    </location>
</feature>
<feature type="region of interest" description="Disordered" evidence="3">
    <location>
        <begin position="440"/>
        <end position="462"/>
    </location>
</feature>
<dbReference type="Gene3D" id="4.10.1240.10">
    <property type="entry name" value="GPCR, family 2, extracellular hormone receptor domain"/>
    <property type="match status" value="1"/>
</dbReference>
<feature type="domain" description="Ig-like" evidence="6">
    <location>
        <begin position="150"/>
        <end position="242"/>
    </location>
</feature>
<dbReference type="PROSITE" id="PS50835">
    <property type="entry name" value="IG_LIKE"/>
    <property type="match status" value="2"/>
</dbReference>
<reference evidence="7 8" key="1">
    <citation type="journal article" date="2017" name="G3 (Bethesda)">
        <title>The Physical Genome Mapping of Anopheles albimanus Corrected Scaffold Misassemblies and Identified Interarm Rearrangements in Genus Anopheles.</title>
        <authorList>
            <person name="Artemov G.N."/>
            <person name="Peery A.N."/>
            <person name="Jiang X."/>
            <person name="Tu Z."/>
            <person name="Stegniy V.N."/>
            <person name="Sharakhova M.V."/>
            <person name="Sharakhov I.V."/>
        </authorList>
    </citation>
    <scope>NUCLEOTIDE SEQUENCE [LARGE SCALE GENOMIC DNA]</scope>
    <source>
        <strain evidence="7 8">ALBI9_A</strain>
    </source>
</reference>
<dbReference type="InterPro" id="IPR036445">
    <property type="entry name" value="GPCR_2_extracell_dom_sf"/>
</dbReference>
<dbReference type="SMART" id="SM00008">
    <property type="entry name" value="HormR"/>
    <property type="match status" value="1"/>
</dbReference>
<dbReference type="PROSITE" id="PS50227">
    <property type="entry name" value="G_PROTEIN_RECEP_F2_3"/>
    <property type="match status" value="1"/>
</dbReference>
<keyword evidence="4" id="KW-0472">Membrane</keyword>
<dbReference type="GO" id="GO:0004930">
    <property type="term" value="F:G protein-coupled receptor activity"/>
    <property type="evidence" value="ECO:0007669"/>
    <property type="project" value="InterPro"/>
</dbReference>
<feature type="transmembrane region" description="Helical" evidence="4">
    <location>
        <begin position="883"/>
        <end position="903"/>
    </location>
</feature>
<keyword evidence="4" id="KW-1133">Transmembrane helix</keyword>
<dbReference type="InterPro" id="IPR007110">
    <property type="entry name" value="Ig-like_dom"/>
</dbReference>
<dbReference type="Pfam" id="PF13895">
    <property type="entry name" value="Ig_2"/>
    <property type="match status" value="1"/>
</dbReference>
<dbReference type="Proteomes" id="UP000069272">
    <property type="component" value="Chromosome 2L"/>
</dbReference>
<proteinExistence type="inferred from homology"/>
<feature type="compositionally biased region" description="Polar residues" evidence="3">
    <location>
        <begin position="1220"/>
        <end position="1231"/>
    </location>
</feature>
<feature type="transmembrane region" description="Helical" evidence="4">
    <location>
        <begin position="719"/>
        <end position="742"/>
    </location>
</feature>
<organism evidence="7 8">
    <name type="scientific">Anopheles albimanus</name>
    <name type="common">New world malaria mosquito</name>
    <dbReference type="NCBI Taxonomy" id="7167"/>
    <lineage>
        <taxon>Eukaryota</taxon>
        <taxon>Metazoa</taxon>
        <taxon>Ecdysozoa</taxon>
        <taxon>Arthropoda</taxon>
        <taxon>Hexapoda</taxon>
        <taxon>Insecta</taxon>
        <taxon>Pterygota</taxon>
        <taxon>Neoptera</taxon>
        <taxon>Endopterygota</taxon>
        <taxon>Diptera</taxon>
        <taxon>Nematocera</taxon>
        <taxon>Culicoidea</taxon>
        <taxon>Culicidae</taxon>
        <taxon>Anophelinae</taxon>
        <taxon>Anopheles</taxon>
    </lineage>
</organism>
<evidence type="ECO:0000313" key="8">
    <source>
        <dbReference type="Proteomes" id="UP000069272"/>
    </source>
</evidence>
<dbReference type="GO" id="GO:0016020">
    <property type="term" value="C:membrane"/>
    <property type="evidence" value="ECO:0007669"/>
    <property type="project" value="InterPro"/>
</dbReference>
<dbReference type="InterPro" id="IPR051587">
    <property type="entry name" value="Adhesion_GPCR"/>
</dbReference>
<feature type="region of interest" description="Disordered" evidence="3">
    <location>
        <begin position="1208"/>
        <end position="1242"/>
    </location>
</feature>
<dbReference type="InterPro" id="IPR001879">
    <property type="entry name" value="GPCR_2_extracellular_dom"/>
</dbReference>
<dbReference type="SUPFAM" id="SSF48726">
    <property type="entry name" value="Immunoglobulin"/>
    <property type="match status" value="2"/>
</dbReference>
<dbReference type="InterPro" id="IPR003599">
    <property type="entry name" value="Ig_sub"/>
</dbReference>
<dbReference type="PANTHER" id="PTHR45813:SF8">
    <property type="entry name" value="IG-LIKE DOMAIN-CONTAINING PROTEIN"/>
    <property type="match status" value="1"/>
</dbReference>
<keyword evidence="4" id="KW-0812">Transmembrane</keyword>
<dbReference type="Gene3D" id="2.60.40.10">
    <property type="entry name" value="Immunoglobulins"/>
    <property type="match status" value="2"/>
</dbReference>
<dbReference type="PANTHER" id="PTHR45813">
    <property type="entry name" value="IG-LIKE DOMAIN-CONTAINING PROTEIN"/>
    <property type="match status" value="1"/>
</dbReference>
<feature type="region of interest" description="Disordered" evidence="3">
    <location>
        <begin position="1334"/>
        <end position="1360"/>
    </location>
</feature>
<keyword evidence="2" id="KW-0325">Glycoprotein</keyword>
<dbReference type="CDD" id="cd00096">
    <property type="entry name" value="Ig"/>
    <property type="match status" value="1"/>
</dbReference>
<evidence type="ECO:0000313" key="7">
    <source>
        <dbReference type="EnsemblMetazoa" id="AALB016215-PA"/>
    </source>
</evidence>
<comment type="similarity">
    <text evidence="1">Belongs to the G-protein coupled receptor 2 family. Adhesion G-protein coupled receptor (ADGR) subfamily.</text>
</comment>
<evidence type="ECO:0000256" key="1">
    <source>
        <dbReference type="ARBA" id="ARBA00007343"/>
    </source>
</evidence>
<dbReference type="SUPFAM" id="SSF111418">
    <property type="entry name" value="Hormone receptor domain"/>
    <property type="match status" value="1"/>
</dbReference>
<protein>
    <recommendedName>
        <fullName evidence="9">Ig-like domain-containing protein</fullName>
    </recommendedName>
</protein>
<dbReference type="GO" id="GO:0007189">
    <property type="term" value="P:adenylate cyclase-activating G protein-coupled receptor signaling pathway"/>
    <property type="evidence" value="ECO:0007669"/>
    <property type="project" value="TreeGrafter"/>
</dbReference>
<evidence type="ECO:0000259" key="5">
    <source>
        <dbReference type="PROSITE" id="PS50227"/>
    </source>
</evidence>
<accession>A0A8W7K7I7</accession>
<feature type="compositionally biased region" description="Polar residues" evidence="3">
    <location>
        <begin position="1334"/>
        <end position="1344"/>
    </location>
</feature>
<keyword evidence="8" id="KW-1185">Reference proteome</keyword>
<dbReference type="EnsemblMetazoa" id="AALB016215-RA">
    <property type="protein sequence ID" value="AALB016215-PA"/>
    <property type="gene ID" value="AALB016215"/>
</dbReference>
<dbReference type="InterPro" id="IPR036179">
    <property type="entry name" value="Ig-like_dom_sf"/>
</dbReference>
<evidence type="ECO:0000259" key="6">
    <source>
        <dbReference type="PROSITE" id="PS50835"/>
    </source>
</evidence>
<feature type="transmembrane region" description="Helical" evidence="4">
    <location>
        <begin position="848"/>
        <end position="871"/>
    </location>
</feature>
<feature type="domain" description="Ig-like" evidence="6">
    <location>
        <begin position="38"/>
        <end position="145"/>
    </location>
</feature>
<sequence>MFQFFGPKIESSRVREALEKMTERGRIGNVSLVPGTKPTFRQSVGLMLQSVVINQKGPVRENTEFILSCVAQGSSTMSFRWYKNGFLVNVTKATRNMWTRLLPLDSKDHYTALLSIGRASRLDEGIYTCQVSDMGIQQCRSTKVQILEAPQLRVDPPSVTLFRGDSLLIRCLSQDADRRAGTLGYSWTKNGALFQSDPSQELWEDLYPDGSILKVHNLQKSVVYTCIVSNSVAPVSRSVHVTVVEPGTVTLCPPNEDYGVSWPASASGPAVLTDCPKRAGGLASRVCEQRDFGRPEWLMPDFSDCVPEEVTEISDEFRSLTYGLQKTNGSSVLQSCLGYATAHHRTFLPGEGGFLLGLLHEVFSYIEVTGTRHEQEIASDIILRIVDLIMQNKASLNSQQVSNGTTRSGTKRSPRQIKQLQELVQAAALNHETTMAAPISSSSSSALPVGQPGGKHTSANGGTATHQLNSFYLYTETVKGLPFNLQIYGDQLYSDQLYMEMDRSGSLQDIVANGTVLVTVISYKNLTSFLPRFYFAKNSFGTDIDYIPASKIISSWLYYANRTGSEANQPLHVPLEAAHVEIIFQHENSPTTEWIPLCGYDAKATFEPTWRTDLCITENLLENITRCICPLSGTFVVLLAKKNYNPSIPKTATRPILVVVSCGCCFLQSCVAFAIMLPVLYQRRCCVTFLKMQFCAATSLAMAILVLGLLQLFPPEWYALVMALLSGFLLLSTSTLVAITVLVTTELHGPRRKLLVATNLATGISGSIGLSWFLPILCATSTPLVYNVMLESPAHWWHAADSFGFILFVVIEALFVALFLLLFLTLIRRLVYLAKKHDKHNASILRRISLLYRTGLLFVSNVLCHTFYLVYVNTDGLASSSGGYLFSGNSIALGFCILFSFVVKAELKQDSTESISSKSSTKNSLDENFCSGSINSPLSFYTNQELDKDNECPPGTTGKTTKIPLTILSSQQQQQQQQQHQQQTPHITTIEPCLHVDGLDAHSMDTFLGGGGAASGGAPTICQQVVTHEQAAAALALAASSHGTLCNYATISGPYGPGTCYDLAGNLLTTAGVGGVPPTAALITIETSPGIVIATAAASGPPPPGLVPVSSASGAAGGGSAASVSIEWHQQSTVPPQHSHACGHRPEPLPATVSFLPALATSDTGDFVGVAALDILKGVGQDSIVGIRSKALEVNDAKKVVTVIESSPPGPASSCLVGPSASNVSPQSTHSRPGGKAITATTATSPGLPVLPYYSEQQQQQQHSTLPAPVAAIAGSASMPPIITVTSDDPVRTDGSMLDRISHDLDYLLNRTAGADGSTGTPSSTVVPIQLRPTSAGPSGTLATVGTPGPGLPAHPSQSSISAPLVPTCHGVHEVIIEESEEVDS</sequence>
<evidence type="ECO:0000256" key="3">
    <source>
        <dbReference type="SAM" id="MobiDB-lite"/>
    </source>
</evidence>
<evidence type="ECO:0008006" key="9">
    <source>
        <dbReference type="Google" id="ProtNLM"/>
    </source>
</evidence>
<evidence type="ECO:0000256" key="2">
    <source>
        <dbReference type="ARBA" id="ARBA00023180"/>
    </source>
</evidence>
<feature type="transmembrane region" description="Helical" evidence="4">
    <location>
        <begin position="802"/>
        <end position="827"/>
    </location>
</feature>
<feature type="transmembrane region" description="Helical" evidence="4">
    <location>
        <begin position="656"/>
        <end position="681"/>
    </location>
</feature>
<dbReference type="SMART" id="SM00409">
    <property type="entry name" value="IG"/>
    <property type="match status" value="2"/>
</dbReference>
<reference evidence="7" key="2">
    <citation type="submission" date="2022-08" db="UniProtKB">
        <authorList>
            <consortium name="EnsemblMetazoa"/>
        </authorList>
    </citation>
    <scope>IDENTIFICATION</scope>
    <source>
        <strain evidence="7">STECLA/ALBI9_A</strain>
    </source>
</reference>
<dbReference type="Gene3D" id="2.60.220.50">
    <property type="match status" value="1"/>
</dbReference>
<dbReference type="InterPro" id="IPR013783">
    <property type="entry name" value="Ig-like_fold"/>
</dbReference>
<feature type="transmembrane region" description="Helical" evidence="4">
    <location>
        <begin position="693"/>
        <end position="713"/>
    </location>
</feature>
<feature type="transmembrane region" description="Helical" evidence="4">
    <location>
        <begin position="754"/>
        <end position="782"/>
    </location>
</feature>
<name>A0A8W7K7I7_ANOAL</name>
<evidence type="ECO:0000256" key="4">
    <source>
        <dbReference type="SAM" id="Phobius"/>
    </source>
</evidence>